<name>A0A443HHJ9_BYSSP</name>
<dbReference type="InterPro" id="IPR023465">
    <property type="entry name" value="Riboflavin_kinase_dom_sf"/>
</dbReference>
<dbReference type="GO" id="GO:0008531">
    <property type="term" value="F:riboflavin kinase activity"/>
    <property type="evidence" value="ECO:0007669"/>
    <property type="project" value="UniProtKB-EC"/>
</dbReference>
<evidence type="ECO:0000256" key="5">
    <source>
        <dbReference type="ARBA" id="ARBA00010108"/>
    </source>
</evidence>
<comment type="caution">
    <text evidence="20">The sequence shown here is derived from an EMBL/GenBank/DDBJ whole genome shotgun (WGS) entry which is preliminary data.</text>
</comment>
<accession>A0A443HHJ9</accession>
<evidence type="ECO:0000256" key="1">
    <source>
        <dbReference type="ARBA" id="ARBA00001946"/>
    </source>
</evidence>
<dbReference type="GO" id="GO:0005739">
    <property type="term" value="C:mitochondrion"/>
    <property type="evidence" value="ECO:0007669"/>
    <property type="project" value="TreeGrafter"/>
</dbReference>
<keyword evidence="11" id="KW-0479">Metal-binding</keyword>
<evidence type="ECO:0000256" key="13">
    <source>
        <dbReference type="ARBA" id="ARBA00022777"/>
    </source>
</evidence>
<evidence type="ECO:0000256" key="18">
    <source>
        <dbReference type="SAM" id="MobiDB-lite"/>
    </source>
</evidence>
<comment type="function">
    <text evidence="3">Catalyzes the phosphorylation of riboflavin (vitamin B2) to form flavin mononucleotide (FMN) coenzyme.</text>
</comment>
<keyword evidence="10" id="KW-0808">Transferase</keyword>
<evidence type="ECO:0000313" key="20">
    <source>
        <dbReference type="EMBL" id="RWQ91312.1"/>
    </source>
</evidence>
<proteinExistence type="inferred from homology"/>
<dbReference type="FunFam" id="2.40.30.30:FF:000008">
    <property type="entry name" value="Riboflavin kinase"/>
    <property type="match status" value="1"/>
</dbReference>
<comment type="pathway">
    <text evidence="4">Cofactor biosynthesis; FMN biosynthesis; FMN from riboflavin (ATP route): step 1/1.</text>
</comment>
<dbReference type="UniPathway" id="UPA00276">
    <property type="reaction ID" value="UER00406"/>
</dbReference>
<keyword evidence="13 20" id="KW-0418">Kinase</keyword>
<evidence type="ECO:0000256" key="4">
    <source>
        <dbReference type="ARBA" id="ARBA00005201"/>
    </source>
</evidence>
<dbReference type="GO" id="GO:0005524">
    <property type="term" value="F:ATP binding"/>
    <property type="evidence" value="ECO:0007669"/>
    <property type="project" value="UniProtKB-KW"/>
</dbReference>
<evidence type="ECO:0000256" key="9">
    <source>
        <dbReference type="ARBA" id="ARBA00022643"/>
    </source>
</evidence>
<comment type="catalytic activity">
    <reaction evidence="17">
        <text>riboflavin + ATP = FMN + ADP + H(+)</text>
        <dbReference type="Rhea" id="RHEA:14357"/>
        <dbReference type="ChEBI" id="CHEBI:15378"/>
        <dbReference type="ChEBI" id="CHEBI:30616"/>
        <dbReference type="ChEBI" id="CHEBI:57986"/>
        <dbReference type="ChEBI" id="CHEBI:58210"/>
        <dbReference type="ChEBI" id="CHEBI:456216"/>
        <dbReference type="EC" id="2.7.1.26"/>
    </reaction>
</comment>
<dbReference type="RefSeq" id="XP_028480957.1">
    <property type="nucleotide sequence ID" value="XM_028631700.1"/>
</dbReference>
<evidence type="ECO:0000256" key="11">
    <source>
        <dbReference type="ARBA" id="ARBA00022723"/>
    </source>
</evidence>
<comment type="similarity">
    <text evidence="5">Belongs to the flavokinase family.</text>
</comment>
<dbReference type="VEuPathDB" id="FungiDB:C8Q69DRAFT_483089"/>
<dbReference type="SMART" id="SM00904">
    <property type="entry name" value="Flavokinase"/>
    <property type="match status" value="1"/>
</dbReference>
<organism evidence="20 21">
    <name type="scientific">Byssochlamys spectabilis</name>
    <name type="common">Paecilomyces variotii</name>
    <dbReference type="NCBI Taxonomy" id="264951"/>
    <lineage>
        <taxon>Eukaryota</taxon>
        <taxon>Fungi</taxon>
        <taxon>Dikarya</taxon>
        <taxon>Ascomycota</taxon>
        <taxon>Pezizomycotina</taxon>
        <taxon>Eurotiomycetes</taxon>
        <taxon>Eurotiomycetidae</taxon>
        <taxon>Eurotiales</taxon>
        <taxon>Thermoascaceae</taxon>
        <taxon>Paecilomyces</taxon>
    </lineage>
</organism>
<keyword evidence="9" id="KW-0288">FMN</keyword>
<feature type="domain" description="Riboflavin kinase" evidence="19">
    <location>
        <begin position="18"/>
        <end position="202"/>
    </location>
</feature>
<keyword evidence="8" id="KW-0285">Flavoprotein</keyword>
<comment type="cofactor">
    <cofactor evidence="2">
        <name>Zn(2+)</name>
        <dbReference type="ChEBI" id="CHEBI:29105"/>
    </cofactor>
</comment>
<evidence type="ECO:0000256" key="8">
    <source>
        <dbReference type="ARBA" id="ARBA00022630"/>
    </source>
</evidence>
<evidence type="ECO:0000256" key="15">
    <source>
        <dbReference type="ARBA" id="ARBA00022842"/>
    </source>
</evidence>
<dbReference type="AlphaFoldDB" id="A0A443HHJ9"/>
<gene>
    <name evidence="20" type="ORF">C8Q69DRAFT_483089</name>
</gene>
<dbReference type="Proteomes" id="UP000283841">
    <property type="component" value="Unassembled WGS sequence"/>
</dbReference>
<evidence type="ECO:0000313" key="21">
    <source>
        <dbReference type="Proteomes" id="UP000283841"/>
    </source>
</evidence>
<dbReference type="STRING" id="264951.A0A443HHJ9"/>
<keyword evidence="21" id="KW-1185">Reference proteome</keyword>
<evidence type="ECO:0000256" key="10">
    <source>
        <dbReference type="ARBA" id="ARBA00022679"/>
    </source>
</evidence>
<dbReference type="PANTHER" id="PTHR22749:SF6">
    <property type="entry name" value="RIBOFLAVIN KINASE"/>
    <property type="match status" value="1"/>
</dbReference>
<dbReference type="GO" id="GO:0046872">
    <property type="term" value="F:metal ion binding"/>
    <property type="evidence" value="ECO:0007669"/>
    <property type="project" value="UniProtKB-KW"/>
</dbReference>
<evidence type="ECO:0000256" key="6">
    <source>
        <dbReference type="ARBA" id="ARBA00012105"/>
    </source>
</evidence>
<dbReference type="GO" id="GO:0009231">
    <property type="term" value="P:riboflavin biosynthetic process"/>
    <property type="evidence" value="ECO:0007669"/>
    <property type="project" value="InterPro"/>
</dbReference>
<dbReference type="GeneID" id="39600977"/>
<sequence length="232" mass="25630">MRPDKPRDPVAGPDSGPEPPFPIRLSGPVIKGFGRGSKELGIPTANIPPDGLSAYPDLQTGVYYGVVALDPAKFIYDKNESTAHTVADTTATSTSTKQEQEQKQATILPAVLSIGYNPFYKNTVRSVEIHIMSPPTTTSSTTPTTTNTNTTSNNFNKLPDFYSTKLNLLILGYIRPEYDYVSLEALIDDIRTDCEVAKKSLAREAYVGYLEDGREESEKVKEEKKWLRSFSQ</sequence>
<dbReference type="GO" id="GO:0009398">
    <property type="term" value="P:FMN biosynthetic process"/>
    <property type="evidence" value="ECO:0007669"/>
    <property type="project" value="UniProtKB-UniPathway"/>
</dbReference>
<dbReference type="InterPro" id="IPR023468">
    <property type="entry name" value="Riboflavin_kinase"/>
</dbReference>
<dbReference type="InterPro" id="IPR015865">
    <property type="entry name" value="Riboflavin_kinase_bac/euk"/>
</dbReference>
<feature type="region of interest" description="Disordered" evidence="18">
    <location>
        <begin position="1"/>
        <end position="28"/>
    </location>
</feature>
<evidence type="ECO:0000256" key="7">
    <source>
        <dbReference type="ARBA" id="ARBA00017394"/>
    </source>
</evidence>
<dbReference type="Pfam" id="PF01687">
    <property type="entry name" value="Flavokinase"/>
    <property type="match status" value="1"/>
</dbReference>
<protein>
    <recommendedName>
        <fullName evidence="7">Riboflavin kinase</fullName>
        <ecNumber evidence="6">2.7.1.26</ecNumber>
    </recommendedName>
    <alternativeName>
        <fullName evidence="16">Flavin mononucleotide kinase 1</fullName>
    </alternativeName>
</protein>
<evidence type="ECO:0000259" key="19">
    <source>
        <dbReference type="SMART" id="SM00904"/>
    </source>
</evidence>
<dbReference type="PANTHER" id="PTHR22749">
    <property type="entry name" value="RIBOFLAVIN KINASE/FMN ADENYLYLTRANSFERASE"/>
    <property type="match status" value="1"/>
</dbReference>
<evidence type="ECO:0000256" key="2">
    <source>
        <dbReference type="ARBA" id="ARBA00001947"/>
    </source>
</evidence>
<keyword evidence="14" id="KW-0067">ATP-binding</keyword>
<keyword evidence="15" id="KW-0460">Magnesium</keyword>
<evidence type="ECO:0000256" key="3">
    <source>
        <dbReference type="ARBA" id="ARBA00003572"/>
    </source>
</evidence>
<dbReference type="EMBL" id="RCNU01000022">
    <property type="protein sequence ID" value="RWQ91312.1"/>
    <property type="molecule type" value="Genomic_DNA"/>
</dbReference>
<evidence type="ECO:0000256" key="12">
    <source>
        <dbReference type="ARBA" id="ARBA00022741"/>
    </source>
</evidence>
<dbReference type="Gene3D" id="2.40.30.30">
    <property type="entry name" value="Riboflavin kinase-like"/>
    <property type="match status" value="1"/>
</dbReference>
<dbReference type="SUPFAM" id="SSF82114">
    <property type="entry name" value="Riboflavin kinase-like"/>
    <property type="match status" value="1"/>
</dbReference>
<comment type="cofactor">
    <cofactor evidence="1">
        <name>Mg(2+)</name>
        <dbReference type="ChEBI" id="CHEBI:18420"/>
    </cofactor>
</comment>
<evidence type="ECO:0000256" key="14">
    <source>
        <dbReference type="ARBA" id="ARBA00022840"/>
    </source>
</evidence>
<evidence type="ECO:0000256" key="17">
    <source>
        <dbReference type="ARBA" id="ARBA00047880"/>
    </source>
</evidence>
<keyword evidence="12" id="KW-0547">Nucleotide-binding</keyword>
<reference evidence="20 21" key="1">
    <citation type="journal article" date="2018" name="Front. Microbiol.">
        <title>Genomic and genetic insights into a cosmopolitan fungus, Paecilomyces variotii (Eurotiales).</title>
        <authorList>
            <person name="Urquhart A.S."/>
            <person name="Mondo S.J."/>
            <person name="Makela M.R."/>
            <person name="Hane J.K."/>
            <person name="Wiebenga A."/>
            <person name="He G."/>
            <person name="Mihaltcheva S."/>
            <person name="Pangilinan J."/>
            <person name="Lipzen A."/>
            <person name="Barry K."/>
            <person name="de Vries R.P."/>
            <person name="Grigoriev I.V."/>
            <person name="Idnurm A."/>
        </authorList>
    </citation>
    <scope>NUCLEOTIDE SEQUENCE [LARGE SCALE GENOMIC DNA]</scope>
    <source>
        <strain evidence="20 21">CBS 101075</strain>
    </source>
</reference>
<dbReference type="EC" id="2.7.1.26" evidence="6"/>
<evidence type="ECO:0000256" key="16">
    <source>
        <dbReference type="ARBA" id="ARBA00029960"/>
    </source>
</evidence>